<name>A0A7W3WWW4_9ACTN</name>
<reference evidence="2" key="1">
    <citation type="submission" date="2020-05" db="EMBL/GenBank/DDBJ databases">
        <title>Classification of alakaliphilic streptomycetes isolated from an alkaline soil next to Lonar Crater, India and a proposal for the recognition of Streptomyces alkaliterrae sp. nov.</title>
        <authorList>
            <person name="Golinska P."/>
        </authorList>
    </citation>
    <scope>NUCLEOTIDE SEQUENCE [LARGE SCALE GENOMIC DNA]</scope>
    <source>
        <strain evidence="2">OF8</strain>
    </source>
</reference>
<dbReference type="Proteomes" id="UP000517765">
    <property type="component" value="Unassembled WGS sequence"/>
</dbReference>
<dbReference type="SUPFAM" id="SSF159501">
    <property type="entry name" value="EreA/ChaN-like"/>
    <property type="match status" value="1"/>
</dbReference>
<comment type="caution">
    <text evidence="1">The sequence shown here is derived from an EMBL/GenBank/DDBJ whole genome shotgun (WGS) entry which is preliminary data.</text>
</comment>
<dbReference type="PANTHER" id="PTHR31299">
    <property type="entry name" value="ESTERASE, PUTATIVE (AFU_ORTHOLOGUE AFUA_1G05850)-RELATED"/>
    <property type="match status" value="1"/>
</dbReference>
<organism evidence="1 2">
    <name type="scientific">Streptomyces alkaliterrae</name>
    <dbReference type="NCBI Taxonomy" id="2213162"/>
    <lineage>
        <taxon>Bacteria</taxon>
        <taxon>Bacillati</taxon>
        <taxon>Actinomycetota</taxon>
        <taxon>Actinomycetes</taxon>
        <taxon>Kitasatosporales</taxon>
        <taxon>Streptomycetaceae</taxon>
        <taxon>Streptomyces</taxon>
    </lineage>
</organism>
<dbReference type="GO" id="GO:0046677">
    <property type="term" value="P:response to antibiotic"/>
    <property type="evidence" value="ECO:0007669"/>
    <property type="project" value="InterPro"/>
</dbReference>
<dbReference type="Gene3D" id="3.30.1870.10">
    <property type="entry name" value="EreA-like, domain 2"/>
    <property type="match status" value="1"/>
</dbReference>
<dbReference type="Pfam" id="PF05139">
    <property type="entry name" value="Erythro_esteras"/>
    <property type="match status" value="1"/>
</dbReference>
<evidence type="ECO:0000313" key="1">
    <source>
        <dbReference type="EMBL" id="MBB1259680.1"/>
    </source>
</evidence>
<evidence type="ECO:0000313" key="2">
    <source>
        <dbReference type="Proteomes" id="UP000517765"/>
    </source>
</evidence>
<dbReference type="AlphaFoldDB" id="A0A7W3WWW4"/>
<dbReference type="EMBL" id="JABJXA010000062">
    <property type="protein sequence ID" value="MBB1259680.1"/>
    <property type="molecule type" value="Genomic_DNA"/>
</dbReference>
<dbReference type="PANTHER" id="PTHR31299:SF0">
    <property type="entry name" value="ESTERASE, PUTATIVE (AFU_ORTHOLOGUE AFUA_1G05850)-RELATED"/>
    <property type="match status" value="1"/>
</dbReference>
<sequence length="410" mass="44406">MTAWLAANAWRLEGVRPGGPVEDLRAFGAALDGVRVVGLGEATHGTSEFFRLKHRLLEFLVVEAGFTALAMEASVAASRAVDDYVRGGDGDAAALVAGLGFWTWRTEEVLALVEWMRSHNRRVAPERHVRFVGIDAQHSGDAVERLAGFLRVVAPEEADGRRAAFDVLREARPGSRPDPAGALRAEMERLVDAVEGRRAEFAERVGEGAVAEAVEDARLLVHSADLISRLFDPADTEGGVFTARERYMAEAVDALVAGSPSRRVVVWAHNGHVASGLCAGVPALGARLRERYGDAYYALGLLFGKGSFRARRGTDVRRPVRRNRIGRPGAHTLEGLLARAVPVDHLVDLRAAGEADAEVREALRQTYAHRTFGAAVPRFLYRLNAAPVVPAEEFDGLAYVARSTCSRPLP</sequence>
<accession>A0A7W3WWW4</accession>
<dbReference type="Gene3D" id="1.20.1440.30">
    <property type="entry name" value="Biosynthetic Protein domain"/>
    <property type="match status" value="1"/>
</dbReference>
<proteinExistence type="predicted"/>
<dbReference type="Gene3D" id="3.40.1660.10">
    <property type="entry name" value="EreA-like (biosynthetic domain)"/>
    <property type="match status" value="1"/>
</dbReference>
<dbReference type="InterPro" id="IPR052036">
    <property type="entry name" value="Hydrolase/PRTase-associated"/>
</dbReference>
<protein>
    <submittedName>
        <fullName evidence="1">Erythromycin esterase family protein</fullName>
    </submittedName>
</protein>
<gene>
    <name evidence="1" type="ORF">H3147_12670</name>
</gene>
<dbReference type="CDD" id="cd14728">
    <property type="entry name" value="Ere-like"/>
    <property type="match status" value="1"/>
</dbReference>
<dbReference type="InterPro" id="IPR007815">
    <property type="entry name" value="Emycin_Estase"/>
</dbReference>